<keyword evidence="3" id="KW-1185">Reference proteome</keyword>
<name>A0A8C5U938_9PASS</name>
<evidence type="ECO:0000256" key="1">
    <source>
        <dbReference type="SAM" id="MobiDB-lite"/>
    </source>
</evidence>
<organism evidence="2 3">
    <name type="scientific">Malurus cyaneus samueli</name>
    <dbReference type="NCBI Taxonomy" id="2593467"/>
    <lineage>
        <taxon>Eukaryota</taxon>
        <taxon>Metazoa</taxon>
        <taxon>Chordata</taxon>
        <taxon>Craniata</taxon>
        <taxon>Vertebrata</taxon>
        <taxon>Euteleostomi</taxon>
        <taxon>Archelosauria</taxon>
        <taxon>Archosauria</taxon>
        <taxon>Dinosauria</taxon>
        <taxon>Saurischia</taxon>
        <taxon>Theropoda</taxon>
        <taxon>Coelurosauria</taxon>
        <taxon>Aves</taxon>
        <taxon>Neognathae</taxon>
        <taxon>Neoaves</taxon>
        <taxon>Telluraves</taxon>
        <taxon>Australaves</taxon>
        <taxon>Passeriformes</taxon>
        <taxon>Meliphagoidea</taxon>
        <taxon>Maluridae</taxon>
        <taxon>Malurus</taxon>
    </lineage>
</organism>
<dbReference type="Proteomes" id="UP000694560">
    <property type="component" value="Unplaced"/>
</dbReference>
<proteinExistence type="predicted"/>
<feature type="compositionally biased region" description="Basic and acidic residues" evidence="1">
    <location>
        <begin position="23"/>
        <end position="36"/>
    </location>
</feature>
<accession>A0A8C5U938</accession>
<reference evidence="2" key="1">
    <citation type="submission" date="2025-08" db="UniProtKB">
        <authorList>
            <consortium name="Ensembl"/>
        </authorList>
    </citation>
    <scope>IDENTIFICATION</scope>
</reference>
<evidence type="ECO:0000313" key="3">
    <source>
        <dbReference type="Proteomes" id="UP000694560"/>
    </source>
</evidence>
<feature type="region of interest" description="Disordered" evidence="1">
    <location>
        <begin position="1"/>
        <end position="40"/>
    </location>
</feature>
<sequence>MLPTRTQRPRLHPLSRQRRKRGRGGEREPGQGEEHPSYSSASLQILASMPSRTIGRSLGAIISQYCNRTAQLRRRSSRPPLQQLYRTARPSLRHYDLESDPTPCAPDKRSLLVKELLSVSPNQCSHMLLTMPLSLVGQQPLWHCQPSSTQPHL</sequence>
<feature type="compositionally biased region" description="Basic residues" evidence="1">
    <location>
        <begin position="7"/>
        <end position="22"/>
    </location>
</feature>
<reference evidence="2" key="2">
    <citation type="submission" date="2025-09" db="UniProtKB">
        <authorList>
            <consortium name="Ensembl"/>
        </authorList>
    </citation>
    <scope>IDENTIFICATION</scope>
</reference>
<dbReference type="OrthoDB" id="1936208at2759"/>
<dbReference type="Ensembl" id="ENSMCST00000020236.1">
    <property type="protein sequence ID" value="ENSMCSP00000019731.1"/>
    <property type="gene ID" value="ENSMCSG00000013857.1"/>
</dbReference>
<evidence type="ECO:0000313" key="2">
    <source>
        <dbReference type="Ensembl" id="ENSMCSP00000019731.1"/>
    </source>
</evidence>
<dbReference type="AlphaFoldDB" id="A0A8C5U938"/>
<protein>
    <submittedName>
        <fullName evidence="2">Uncharacterized protein</fullName>
    </submittedName>
</protein>